<evidence type="ECO:0000256" key="1">
    <source>
        <dbReference type="ARBA" id="ARBA00023002"/>
    </source>
</evidence>
<dbReference type="SUPFAM" id="SSF47203">
    <property type="entry name" value="Acyl-CoA dehydrogenase C-terminal domain-like"/>
    <property type="match status" value="1"/>
</dbReference>
<dbReference type="Gene3D" id="1.10.540.10">
    <property type="entry name" value="Acyl-CoA dehydrogenase/oxidase, N-terminal domain"/>
    <property type="match status" value="1"/>
</dbReference>
<feature type="domain" description="Acyl-CoA dehydrogenase/oxidase N-terminal" evidence="3">
    <location>
        <begin position="30"/>
        <end position="97"/>
    </location>
</feature>
<dbReference type="PIRSF" id="PIRSF016578">
    <property type="entry name" value="HsaA"/>
    <property type="match status" value="1"/>
</dbReference>
<protein>
    <recommendedName>
        <fullName evidence="6">Acyl-CoA dehydrogenase C-terminal domain-containing protein</fullName>
    </recommendedName>
</protein>
<dbReference type="Pfam" id="PF02771">
    <property type="entry name" value="Acyl-CoA_dh_N"/>
    <property type="match status" value="1"/>
</dbReference>
<proteinExistence type="predicted"/>
<feature type="transmembrane region" description="Helical" evidence="2">
    <location>
        <begin position="239"/>
        <end position="259"/>
    </location>
</feature>
<dbReference type="Gene3D" id="2.40.110.10">
    <property type="entry name" value="Butyryl-CoA Dehydrogenase, subunit A, domain 2"/>
    <property type="match status" value="1"/>
</dbReference>
<dbReference type="Gene3D" id="1.20.140.10">
    <property type="entry name" value="Butyryl-CoA Dehydrogenase, subunit A, domain 3"/>
    <property type="match status" value="1"/>
</dbReference>
<dbReference type="InterPro" id="IPR013107">
    <property type="entry name" value="Acyl-CoA_DH_C"/>
</dbReference>
<dbReference type="GO" id="GO:0050660">
    <property type="term" value="F:flavin adenine dinucleotide binding"/>
    <property type="evidence" value="ECO:0007669"/>
    <property type="project" value="InterPro"/>
</dbReference>
<evidence type="ECO:0000313" key="5">
    <source>
        <dbReference type="EMBL" id="AKU19433.1"/>
    </source>
</evidence>
<evidence type="ECO:0000259" key="4">
    <source>
        <dbReference type="Pfam" id="PF08028"/>
    </source>
</evidence>
<feature type="domain" description="Acyl-CoA dehydrogenase C-terminal" evidence="4">
    <location>
        <begin position="247"/>
        <end position="375"/>
    </location>
</feature>
<dbReference type="EMBL" id="KR057853">
    <property type="protein sequence ID" value="AKU19433.1"/>
    <property type="molecule type" value="Genomic_DNA"/>
</dbReference>
<dbReference type="SUPFAM" id="SSF56645">
    <property type="entry name" value="Acyl-CoA dehydrogenase NM domain-like"/>
    <property type="match status" value="1"/>
</dbReference>
<dbReference type="InterPro" id="IPR013786">
    <property type="entry name" value="AcylCoA_DH/ox_N"/>
</dbReference>
<dbReference type="Pfam" id="PF08028">
    <property type="entry name" value="Acyl-CoA_dh_2"/>
    <property type="match status" value="1"/>
</dbReference>
<dbReference type="PANTHER" id="PTHR43884:SF12">
    <property type="entry name" value="ISOVALERYL-COA DEHYDROGENASE, MITOCHONDRIAL-RELATED"/>
    <property type="match status" value="1"/>
</dbReference>
<dbReference type="AlphaFoldDB" id="A0A0K1JS64"/>
<name>A0A0K1JS64_9BACL</name>
<organism evidence="5">
    <name type="scientific">Paenibacillus sp. 32O-Y</name>
    <dbReference type="NCBI Taxonomy" id="1695219"/>
    <lineage>
        <taxon>Bacteria</taxon>
        <taxon>Bacillati</taxon>
        <taxon>Bacillota</taxon>
        <taxon>Bacilli</taxon>
        <taxon>Bacillales</taxon>
        <taxon>Paenibacillaceae</taxon>
        <taxon>Paenibacillus</taxon>
    </lineage>
</organism>
<evidence type="ECO:0008006" key="6">
    <source>
        <dbReference type="Google" id="ProtNLM"/>
    </source>
</evidence>
<keyword evidence="1" id="KW-0560">Oxidoreductase</keyword>
<dbReference type="PANTHER" id="PTHR43884">
    <property type="entry name" value="ACYL-COA DEHYDROGENASE"/>
    <property type="match status" value="1"/>
</dbReference>
<evidence type="ECO:0000259" key="3">
    <source>
        <dbReference type="Pfam" id="PF02771"/>
    </source>
</evidence>
<dbReference type="InterPro" id="IPR009100">
    <property type="entry name" value="AcylCoA_DH/oxidase_NM_dom_sf"/>
</dbReference>
<reference evidence="5" key="1">
    <citation type="journal article" date="2015" name="Biotechnol. Lett.">
        <title>Isolation and characterization of an interactive culture of two Paenibacillus species with moderately thermophilic desulfurization ability.</title>
        <authorList>
            <person name="Wang J."/>
            <person name="Davaadelger B."/>
            <person name="Salazar J.K."/>
            <person name="Butler R.R.III."/>
            <person name="Pombert J.F."/>
            <person name="Kilbane J.J."/>
            <person name="Stark B.C."/>
        </authorList>
    </citation>
    <scope>NUCLEOTIDE SEQUENCE</scope>
    <source>
        <strain evidence="5">32O-Y</strain>
    </source>
</reference>
<evidence type="ECO:0000256" key="2">
    <source>
        <dbReference type="SAM" id="Phobius"/>
    </source>
</evidence>
<dbReference type="InterPro" id="IPR037069">
    <property type="entry name" value="AcylCoA_DH/ox_N_sf"/>
</dbReference>
<keyword evidence="2" id="KW-1133">Transmembrane helix</keyword>
<keyword evidence="2" id="KW-0472">Membrane</keyword>
<dbReference type="InterPro" id="IPR036250">
    <property type="entry name" value="AcylCo_DH-like_C"/>
</dbReference>
<dbReference type="GO" id="GO:0008470">
    <property type="term" value="F:3-methylbutanoyl-CoA dehydrogenase activity"/>
    <property type="evidence" value="ECO:0007669"/>
    <property type="project" value="TreeGrafter"/>
</dbReference>
<dbReference type="GO" id="GO:0006552">
    <property type="term" value="P:L-leucine catabolic process"/>
    <property type="evidence" value="ECO:0007669"/>
    <property type="project" value="TreeGrafter"/>
</dbReference>
<sequence length="400" mass="44319">MALSKIQVEQHSKIQALLASAETIGKIAEAEAIEADRNARFSPRVAKAIEEAGFHKIMRPKKYGGLQIDLKTYAKIIRTVSRYSVPAGWLVYFYSVHELWAAYLPPKGRDEILGGGELLADVVAPIGRVEKDGEGFRLYGQWNFCSGVLWSGWIGLGAMMELPDGQGPEYCLLALPKSDVKIVENWDTIGLRSSGSNGVLVDGAYVPPHRIFPAGRVMASGTPAGGEYDPNDPVYRMPFMPLFLLGFPIVALGGLDRILSLFYERTEKRVRVFKLGAKEKESSGSQRLLAEMKMQHHALEGIVDSYVRQLEECQVEGKTVMNDEERERMFAMRGYVARSVSELTLRAMLTLGGTSIFKGDPVELFTRDLIALAAHPNHLYEDAMAAYGRTMFGLPGDPVW</sequence>
<dbReference type="InterPro" id="IPR046373">
    <property type="entry name" value="Acyl-CoA_Oxase/DH_mid-dom_sf"/>
</dbReference>
<keyword evidence="2" id="KW-0812">Transmembrane</keyword>
<accession>A0A0K1JS64</accession>